<dbReference type="Gene3D" id="1.10.1790.10">
    <property type="entry name" value="PRD domain"/>
    <property type="match status" value="2"/>
</dbReference>
<dbReference type="SUPFAM" id="SSF50151">
    <property type="entry name" value="SacY-like RNA-binding domain"/>
    <property type="match status" value="1"/>
</dbReference>
<dbReference type="InterPro" id="IPR011608">
    <property type="entry name" value="PRD"/>
</dbReference>
<dbReference type="InterPro" id="IPR004341">
    <property type="entry name" value="CAT_RNA-bd_dom"/>
</dbReference>
<dbReference type="SUPFAM" id="SSF63520">
    <property type="entry name" value="PTS-regulatory domain, PRD"/>
    <property type="match status" value="2"/>
</dbReference>
<dbReference type="PANTHER" id="PTHR30185:SF15">
    <property type="entry name" value="CRYPTIC BETA-GLUCOSIDE BGL OPERON ANTITERMINATOR"/>
    <property type="match status" value="1"/>
</dbReference>
<feature type="domain" description="PRD" evidence="2">
    <location>
        <begin position="171"/>
        <end position="281"/>
    </location>
</feature>
<gene>
    <name evidence="3" type="primary">licT</name>
    <name evidence="3" type="ORF">NCTC949_00767</name>
</gene>
<dbReference type="Proteomes" id="UP000271380">
    <property type="component" value="Chromosome"/>
</dbReference>
<dbReference type="GO" id="GO:0003723">
    <property type="term" value="F:RNA binding"/>
    <property type="evidence" value="ECO:0007669"/>
    <property type="project" value="InterPro"/>
</dbReference>
<protein>
    <submittedName>
        <fullName evidence="3">Beta-glucoside operon antiterminator</fullName>
    </submittedName>
</protein>
<reference evidence="3 4" key="1">
    <citation type="submission" date="2018-12" db="EMBL/GenBank/DDBJ databases">
        <authorList>
            <consortium name="Pathogen Informatics"/>
        </authorList>
    </citation>
    <scope>NUCLEOTIDE SEQUENCE [LARGE SCALE GENOMIC DNA]</scope>
    <source>
        <strain evidence="3 4">NCTC949</strain>
    </source>
</reference>
<dbReference type="Pfam" id="PF03123">
    <property type="entry name" value="CAT_RBD"/>
    <property type="match status" value="1"/>
</dbReference>
<dbReference type="InterPro" id="IPR050661">
    <property type="entry name" value="BglG_antiterminators"/>
</dbReference>
<sequence length="283" mass="31362">MKIVRVLNNNVVLAIDEHHQEAVLTGWGVGFQKKPGELVDKQKINRVFRPEADRDSDNLADQLAHINPLFLAAADDALKKVAATLDIPATSASVIALADHLDVAQQRYQAGDTSVHPLHAEVVHLYATEYQAAQNILREVNTQLSLQLPEEEAIAIALHLVNAGFRTDSLLETYRMTGIFQQLFEIISASFGIEVNQHSISAARFITHLRYFFVRVNQNKQLNEGMHVLQDSMELTHPEAVRCAAKLAAVLELRLGAEVSADELAYLSLHVARLVQENGNSSH</sequence>
<organism evidence="3 4">
    <name type="scientific">Corynebacterium kutscheri</name>
    <dbReference type="NCBI Taxonomy" id="35755"/>
    <lineage>
        <taxon>Bacteria</taxon>
        <taxon>Bacillati</taxon>
        <taxon>Actinomycetota</taxon>
        <taxon>Actinomycetes</taxon>
        <taxon>Mycobacteriales</taxon>
        <taxon>Corynebacteriaceae</taxon>
        <taxon>Corynebacterium</taxon>
    </lineage>
</organism>
<dbReference type="Gene3D" id="2.30.24.10">
    <property type="entry name" value="CAT RNA-binding domain"/>
    <property type="match status" value="1"/>
</dbReference>
<dbReference type="SMART" id="SM01061">
    <property type="entry name" value="CAT_RBD"/>
    <property type="match status" value="1"/>
</dbReference>
<evidence type="ECO:0000259" key="2">
    <source>
        <dbReference type="PROSITE" id="PS51372"/>
    </source>
</evidence>
<feature type="domain" description="PRD" evidence="2">
    <location>
        <begin position="65"/>
        <end position="170"/>
    </location>
</feature>
<evidence type="ECO:0000313" key="3">
    <source>
        <dbReference type="EMBL" id="VEH05742.1"/>
    </source>
</evidence>
<dbReference type="AlphaFoldDB" id="A0AB38VTV4"/>
<dbReference type="EMBL" id="LR134377">
    <property type="protein sequence ID" value="VEH05742.1"/>
    <property type="molecule type" value="Genomic_DNA"/>
</dbReference>
<dbReference type="RefSeq" id="WP_126316518.1">
    <property type="nucleotide sequence ID" value="NZ_JBHOLU010000002.1"/>
</dbReference>
<accession>A0AB38VTV4</accession>
<dbReference type="PANTHER" id="PTHR30185">
    <property type="entry name" value="CRYPTIC BETA-GLUCOSIDE BGL OPERON ANTITERMINATOR"/>
    <property type="match status" value="1"/>
</dbReference>
<evidence type="ECO:0000313" key="4">
    <source>
        <dbReference type="Proteomes" id="UP000271380"/>
    </source>
</evidence>
<dbReference type="InterPro" id="IPR036634">
    <property type="entry name" value="PRD_sf"/>
</dbReference>
<dbReference type="Pfam" id="PF00874">
    <property type="entry name" value="PRD"/>
    <property type="match status" value="2"/>
</dbReference>
<dbReference type="GO" id="GO:0006355">
    <property type="term" value="P:regulation of DNA-templated transcription"/>
    <property type="evidence" value="ECO:0007669"/>
    <property type="project" value="InterPro"/>
</dbReference>
<proteinExistence type="predicted"/>
<dbReference type="InterPro" id="IPR036650">
    <property type="entry name" value="CAT_RNA-bd_dom_sf"/>
</dbReference>
<dbReference type="PROSITE" id="PS51372">
    <property type="entry name" value="PRD_2"/>
    <property type="match status" value="2"/>
</dbReference>
<evidence type="ECO:0000256" key="1">
    <source>
        <dbReference type="ARBA" id="ARBA00022737"/>
    </source>
</evidence>
<keyword evidence="1" id="KW-0677">Repeat</keyword>
<name>A0AB38VTV4_9CORY</name>